<accession>A0A182TT48</accession>
<dbReference type="Proteomes" id="UP000075902">
    <property type="component" value="Unassembled WGS sequence"/>
</dbReference>
<evidence type="ECO:0000313" key="1">
    <source>
        <dbReference type="EnsemblMetazoa" id="AMEC007853-PA"/>
    </source>
</evidence>
<dbReference type="VEuPathDB" id="VectorBase:AMEC007853"/>
<reference evidence="1" key="2">
    <citation type="submission" date="2020-05" db="UniProtKB">
        <authorList>
            <consortium name="EnsemblMetazoa"/>
        </authorList>
    </citation>
    <scope>IDENTIFICATION</scope>
    <source>
        <strain evidence="1">CM1001059</strain>
    </source>
</reference>
<proteinExistence type="predicted"/>
<dbReference type="EnsemblMetazoa" id="AMEC007853-RA">
    <property type="protein sequence ID" value="AMEC007853-PA"/>
    <property type="gene ID" value="AMEC007853"/>
</dbReference>
<name>A0A182TT48_9DIPT</name>
<dbReference type="AlphaFoldDB" id="A0A182TT48"/>
<sequence length="209" mass="22929">MRIVDHLIARSFGAQGNGQIGHGGAAFLGATVRCTGASNGSTCRVIFLLSNLCRFLRVAHVKKLFLAHRQWLTALCVVPFRRNCGIFRSLGVELRLEDLLRRTATLLGPLVEGAKEGAWVVVLTDTELEDDQVDESENSFTSIHSSDSDKVDDTVPIVEASLDSRRFSAEVVLSDSSLALESFRCSPLFTSERIPSASLEDQEQNNTFD</sequence>
<keyword evidence="2" id="KW-1185">Reference proteome</keyword>
<evidence type="ECO:0000313" key="2">
    <source>
        <dbReference type="Proteomes" id="UP000075902"/>
    </source>
</evidence>
<protein>
    <submittedName>
        <fullName evidence="1">Uncharacterized protein</fullName>
    </submittedName>
</protein>
<reference evidence="2" key="1">
    <citation type="submission" date="2014-01" db="EMBL/GenBank/DDBJ databases">
        <title>The Genome Sequence of Anopheles melas CM1001059_A (V2).</title>
        <authorList>
            <consortium name="The Broad Institute Genomics Platform"/>
            <person name="Neafsey D.E."/>
            <person name="Besansky N."/>
            <person name="Howell P."/>
            <person name="Walton C."/>
            <person name="Young S.K."/>
            <person name="Zeng Q."/>
            <person name="Gargeya S."/>
            <person name="Fitzgerald M."/>
            <person name="Haas B."/>
            <person name="Abouelleil A."/>
            <person name="Allen A.W."/>
            <person name="Alvarado L."/>
            <person name="Arachchi H.M."/>
            <person name="Berlin A.M."/>
            <person name="Chapman S.B."/>
            <person name="Gainer-Dewar J."/>
            <person name="Goldberg J."/>
            <person name="Griggs A."/>
            <person name="Gujja S."/>
            <person name="Hansen M."/>
            <person name="Howarth C."/>
            <person name="Imamovic A."/>
            <person name="Ireland A."/>
            <person name="Larimer J."/>
            <person name="McCowan C."/>
            <person name="Murphy C."/>
            <person name="Pearson M."/>
            <person name="Poon T.W."/>
            <person name="Priest M."/>
            <person name="Roberts A."/>
            <person name="Saif S."/>
            <person name="Shea T."/>
            <person name="Sisk P."/>
            <person name="Sykes S."/>
            <person name="Wortman J."/>
            <person name="Nusbaum C."/>
            <person name="Birren B."/>
        </authorList>
    </citation>
    <scope>NUCLEOTIDE SEQUENCE [LARGE SCALE GENOMIC DNA]</scope>
    <source>
        <strain evidence="2">CM1001059</strain>
    </source>
</reference>
<organism evidence="1 2">
    <name type="scientific">Anopheles melas</name>
    <dbReference type="NCBI Taxonomy" id="34690"/>
    <lineage>
        <taxon>Eukaryota</taxon>
        <taxon>Metazoa</taxon>
        <taxon>Ecdysozoa</taxon>
        <taxon>Arthropoda</taxon>
        <taxon>Hexapoda</taxon>
        <taxon>Insecta</taxon>
        <taxon>Pterygota</taxon>
        <taxon>Neoptera</taxon>
        <taxon>Endopterygota</taxon>
        <taxon>Diptera</taxon>
        <taxon>Nematocera</taxon>
        <taxon>Culicoidea</taxon>
        <taxon>Culicidae</taxon>
        <taxon>Anophelinae</taxon>
        <taxon>Anopheles</taxon>
    </lineage>
</organism>